<feature type="transmembrane region" description="Helical" evidence="1">
    <location>
        <begin position="99"/>
        <end position="119"/>
    </location>
</feature>
<evidence type="ECO:0000313" key="3">
    <source>
        <dbReference type="EMBL" id="ABW02486.1"/>
    </source>
</evidence>
<dbReference type="Pfam" id="PF07690">
    <property type="entry name" value="MFS_1"/>
    <property type="match status" value="1"/>
</dbReference>
<organism evidence="3 4">
    <name type="scientific">Caldivirga maquilingensis (strain ATCC 700844 / DSM 13496 / JCM 10307 / IC-167)</name>
    <dbReference type="NCBI Taxonomy" id="397948"/>
    <lineage>
        <taxon>Archaea</taxon>
        <taxon>Thermoproteota</taxon>
        <taxon>Thermoprotei</taxon>
        <taxon>Thermoproteales</taxon>
        <taxon>Thermoproteaceae</taxon>
        <taxon>Caldivirga</taxon>
    </lineage>
</organism>
<dbReference type="PANTHER" id="PTHR23526:SF4">
    <property type="entry name" value="INTEGRAL MEMBRANE TRANSPORT PROTEIN"/>
    <property type="match status" value="1"/>
</dbReference>
<protein>
    <submittedName>
        <fullName evidence="3">Major facilitator superfamily MFS_1</fullName>
    </submittedName>
</protein>
<reference evidence="3 4" key="1">
    <citation type="submission" date="2007-10" db="EMBL/GenBank/DDBJ databases">
        <title>Complete sequence of Caldivirga maquilingensis IC-167.</title>
        <authorList>
            <consortium name="US DOE Joint Genome Institute"/>
            <person name="Copeland A."/>
            <person name="Lucas S."/>
            <person name="Lapidus A."/>
            <person name="Barry K."/>
            <person name="Glavina del Rio T."/>
            <person name="Dalin E."/>
            <person name="Tice H."/>
            <person name="Pitluck S."/>
            <person name="Saunders E."/>
            <person name="Brettin T."/>
            <person name="Bruce D."/>
            <person name="Detter J.C."/>
            <person name="Han C."/>
            <person name="Schmutz J."/>
            <person name="Larimer F."/>
            <person name="Land M."/>
            <person name="Hauser L."/>
            <person name="Kyrpides N."/>
            <person name="Ivanova N."/>
            <person name="Biddle J.F."/>
            <person name="Zhang Z."/>
            <person name="Fitz-Gibbon S.T."/>
            <person name="Lowe T.M."/>
            <person name="Saltikov C."/>
            <person name="House C.H."/>
            <person name="Richardson P."/>
        </authorList>
    </citation>
    <scope>NUCLEOTIDE SEQUENCE [LARGE SCALE GENOMIC DNA]</scope>
    <source>
        <strain evidence="4">ATCC 700844 / DSM 13496 / JCM 10307 / IC-167</strain>
    </source>
</reference>
<dbReference type="KEGG" id="cma:Cmaq_1663"/>
<feature type="transmembrane region" description="Helical" evidence="1">
    <location>
        <begin position="354"/>
        <end position="372"/>
    </location>
</feature>
<accession>A8MA15</accession>
<dbReference type="HOGENOM" id="CLU_716884_0_0_2"/>
<feature type="transmembrane region" description="Helical" evidence="1">
    <location>
        <begin position="139"/>
        <end position="157"/>
    </location>
</feature>
<feature type="domain" description="Major facilitator superfamily (MFS) profile" evidence="2">
    <location>
        <begin position="9"/>
        <end position="385"/>
    </location>
</feature>
<feature type="transmembrane region" description="Helical" evidence="1">
    <location>
        <begin position="203"/>
        <end position="226"/>
    </location>
</feature>
<name>A8MA15_CALMQ</name>
<evidence type="ECO:0000256" key="1">
    <source>
        <dbReference type="SAM" id="Phobius"/>
    </source>
</evidence>
<feature type="transmembrane region" description="Helical" evidence="1">
    <location>
        <begin position="76"/>
        <end position="93"/>
    </location>
</feature>
<dbReference type="EMBL" id="CP000852">
    <property type="protein sequence ID" value="ABW02486.1"/>
    <property type="molecule type" value="Genomic_DNA"/>
</dbReference>
<dbReference type="SUPFAM" id="SSF103473">
    <property type="entry name" value="MFS general substrate transporter"/>
    <property type="match status" value="1"/>
</dbReference>
<dbReference type="OrthoDB" id="379114at2157"/>
<dbReference type="InterPro" id="IPR020846">
    <property type="entry name" value="MFS_dom"/>
</dbReference>
<evidence type="ECO:0000259" key="2">
    <source>
        <dbReference type="PROSITE" id="PS50850"/>
    </source>
</evidence>
<keyword evidence="1" id="KW-0472">Membrane</keyword>
<proteinExistence type="predicted"/>
<evidence type="ECO:0000313" key="4">
    <source>
        <dbReference type="Proteomes" id="UP000001137"/>
    </source>
</evidence>
<keyword evidence="1" id="KW-0812">Transmembrane</keyword>
<sequence>MQFKLNASIELVLLIAYALMWSVVPLYALFSVYILYASGLTLIEIGLFSTLYNIASMMGQYSLGYLSDIVKSRRRVIIIDLLTVSLITLLLMLNPRVNYYMVASVLMGFLAGGFSTLMLASSSEISVIRLGRNISVVRIGGAIGWIGGSLIIPLIIVKSSLRYALVFALIETLIAFTIVALMLKETYSTRFTARLTLSTWTALSLYSLIAGLTISSASWFLPVYVFTQRGSILYLGEVIAAGAAAEVPVMIITGKLFDSSLMFRRYLFIINGAVLSLAFTLYSLVPLNTLYLAQVIRGIGYALFIISTPALLMSLGVERGKGSAVFFTMFSMGSILGGLIGGAVSTVIGVRNLFILLSVFFLVVSLIMNMALRSRVNELQQSLKD</sequence>
<dbReference type="InterPro" id="IPR052528">
    <property type="entry name" value="Sugar_transport-like"/>
</dbReference>
<dbReference type="GeneID" id="5709058"/>
<feature type="transmembrane region" description="Helical" evidence="1">
    <location>
        <begin position="291"/>
        <end position="312"/>
    </location>
</feature>
<dbReference type="InterPro" id="IPR036259">
    <property type="entry name" value="MFS_trans_sf"/>
</dbReference>
<dbReference type="PROSITE" id="PS50850">
    <property type="entry name" value="MFS"/>
    <property type="match status" value="1"/>
</dbReference>
<feature type="transmembrane region" description="Helical" evidence="1">
    <location>
        <begin position="266"/>
        <end position="285"/>
    </location>
</feature>
<feature type="transmembrane region" description="Helical" evidence="1">
    <location>
        <begin position="163"/>
        <end position="183"/>
    </location>
</feature>
<dbReference type="Gene3D" id="1.20.1250.20">
    <property type="entry name" value="MFS general substrate transporter like domains"/>
    <property type="match status" value="2"/>
</dbReference>
<gene>
    <name evidence="3" type="ordered locus">Cmaq_1663</name>
</gene>
<dbReference type="PANTHER" id="PTHR23526">
    <property type="entry name" value="INTEGRAL MEMBRANE TRANSPORT PROTEIN-RELATED"/>
    <property type="match status" value="1"/>
</dbReference>
<keyword evidence="1" id="KW-1133">Transmembrane helix</keyword>
<dbReference type="GO" id="GO:0022857">
    <property type="term" value="F:transmembrane transporter activity"/>
    <property type="evidence" value="ECO:0007669"/>
    <property type="project" value="InterPro"/>
</dbReference>
<feature type="transmembrane region" description="Helical" evidence="1">
    <location>
        <begin position="324"/>
        <end position="348"/>
    </location>
</feature>
<keyword evidence="4" id="KW-1185">Reference proteome</keyword>
<feature type="transmembrane region" description="Helical" evidence="1">
    <location>
        <begin position="232"/>
        <end position="254"/>
    </location>
</feature>
<dbReference type="AlphaFoldDB" id="A8MA15"/>
<dbReference type="eggNOG" id="arCOG00130">
    <property type="taxonomic scope" value="Archaea"/>
</dbReference>
<feature type="transmembrane region" description="Helical" evidence="1">
    <location>
        <begin position="7"/>
        <end position="27"/>
    </location>
</feature>
<dbReference type="Proteomes" id="UP000001137">
    <property type="component" value="Chromosome"/>
</dbReference>
<dbReference type="InterPro" id="IPR011701">
    <property type="entry name" value="MFS"/>
</dbReference>
<feature type="transmembrane region" description="Helical" evidence="1">
    <location>
        <begin position="33"/>
        <end position="55"/>
    </location>
</feature>
<dbReference type="RefSeq" id="WP_012186705.1">
    <property type="nucleotide sequence ID" value="NC_009954.1"/>
</dbReference>